<feature type="non-terminal residue" evidence="2">
    <location>
        <position position="1"/>
    </location>
</feature>
<dbReference type="AlphaFoldDB" id="A0A392UV77"/>
<name>A0A392UV77_9FABA</name>
<sequence length="61" mass="7043">HVLYHQPEQAHPHDAQAQGEQADPHYAQAQGEQSQVQRYPCVPASKEDSQPRFFFEQMQLP</sequence>
<proteinExistence type="predicted"/>
<reference evidence="2 3" key="1">
    <citation type="journal article" date="2018" name="Front. Plant Sci.">
        <title>Red Clover (Trifolium pratense) and Zigzag Clover (T. medium) - A Picture of Genomic Similarities and Differences.</title>
        <authorList>
            <person name="Dluhosova J."/>
            <person name="Istvanek J."/>
            <person name="Nedelnik J."/>
            <person name="Repkova J."/>
        </authorList>
    </citation>
    <scope>NUCLEOTIDE SEQUENCE [LARGE SCALE GENOMIC DNA]</scope>
    <source>
        <strain evidence="3">cv. 10/8</strain>
        <tissue evidence="2">Leaf</tissue>
    </source>
</reference>
<evidence type="ECO:0000313" key="2">
    <source>
        <dbReference type="EMBL" id="MCI79083.1"/>
    </source>
</evidence>
<comment type="caution">
    <text evidence="2">The sequence shown here is derived from an EMBL/GenBank/DDBJ whole genome shotgun (WGS) entry which is preliminary data.</text>
</comment>
<gene>
    <name evidence="2" type="ORF">A2U01_0100354</name>
</gene>
<feature type="region of interest" description="Disordered" evidence="1">
    <location>
        <begin position="1"/>
        <end position="37"/>
    </location>
</feature>
<dbReference type="Proteomes" id="UP000265520">
    <property type="component" value="Unassembled WGS sequence"/>
</dbReference>
<evidence type="ECO:0000313" key="3">
    <source>
        <dbReference type="Proteomes" id="UP000265520"/>
    </source>
</evidence>
<dbReference type="EMBL" id="LXQA010965572">
    <property type="protein sequence ID" value="MCI79083.1"/>
    <property type="molecule type" value="Genomic_DNA"/>
</dbReference>
<protein>
    <submittedName>
        <fullName evidence="2">Uncharacterized protein</fullName>
    </submittedName>
</protein>
<evidence type="ECO:0000256" key="1">
    <source>
        <dbReference type="SAM" id="MobiDB-lite"/>
    </source>
</evidence>
<accession>A0A392UV77</accession>
<keyword evidence="3" id="KW-1185">Reference proteome</keyword>
<organism evidence="2 3">
    <name type="scientific">Trifolium medium</name>
    <dbReference type="NCBI Taxonomy" id="97028"/>
    <lineage>
        <taxon>Eukaryota</taxon>
        <taxon>Viridiplantae</taxon>
        <taxon>Streptophyta</taxon>
        <taxon>Embryophyta</taxon>
        <taxon>Tracheophyta</taxon>
        <taxon>Spermatophyta</taxon>
        <taxon>Magnoliopsida</taxon>
        <taxon>eudicotyledons</taxon>
        <taxon>Gunneridae</taxon>
        <taxon>Pentapetalae</taxon>
        <taxon>rosids</taxon>
        <taxon>fabids</taxon>
        <taxon>Fabales</taxon>
        <taxon>Fabaceae</taxon>
        <taxon>Papilionoideae</taxon>
        <taxon>50 kb inversion clade</taxon>
        <taxon>NPAAA clade</taxon>
        <taxon>Hologalegina</taxon>
        <taxon>IRL clade</taxon>
        <taxon>Trifolieae</taxon>
        <taxon>Trifolium</taxon>
    </lineage>
</organism>